<feature type="region of interest" description="Disordered" evidence="1">
    <location>
        <begin position="18"/>
        <end position="41"/>
    </location>
</feature>
<feature type="signal peptide" evidence="2">
    <location>
        <begin position="1"/>
        <end position="17"/>
    </location>
</feature>
<dbReference type="Proteomes" id="UP000823674">
    <property type="component" value="Chromosome A08"/>
</dbReference>
<sequence>MHFLYIYITFFIDLSQSSSLTSESMPNNKSKHEAIPQDKDLPLLHEYELGREEMGDREVDQGLGQ</sequence>
<comment type="caution">
    <text evidence="3">The sequence shown here is derived from an EMBL/GenBank/DDBJ whole genome shotgun (WGS) entry which is preliminary data.</text>
</comment>
<feature type="chain" id="PRO_5046699678" evidence="2">
    <location>
        <begin position="18"/>
        <end position="65"/>
    </location>
</feature>
<accession>A0ABQ7LX07</accession>
<gene>
    <name evidence="3" type="primary">A08p044020.1_BraROA</name>
    <name evidence="3" type="ORF">IGI04_032643</name>
</gene>
<name>A0ABQ7LX07_BRACM</name>
<evidence type="ECO:0000313" key="4">
    <source>
        <dbReference type="Proteomes" id="UP000823674"/>
    </source>
</evidence>
<keyword evidence="4" id="KW-1185">Reference proteome</keyword>
<evidence type="ECO:0000256" key="1">
    <source>
        <dbReference type="SAM" id="MobiDB-lite"/>
    </source>
</evidence>
<organism evidence="3 4">
    <name type="scientific">Brassica rapa subsp. trilocularis</name>
    <dbReference type="NCBI Taxonomy" id="1813537"/>
    <lineage>
        <taxon>Eukaryota</taxon>
        <taxon>Viridiplantae</taxon>
        <taxon>Streptophyta</taxon>
        <taxon>Embryophyta</taxon>
        <taxon>Tracheophyta</taxon>
        <taxon>Spermatophyta</taxon>
        <taxon>Magnoliopsida</taxon>
        <taxon>eudicotyledons</taxon>
        <taxon>Gunneridae</taxon>
        <taxon>Pentapetalae</taxon>
        <taxon>rosids</taxon>
        <taxon>malvids</taxon>
        <taxon>Brassicales</taxon>
        <taxon>Brassicaceae</taxon>
        <taxon>Brassiceae</taxon>
        <taxon>Brassica</taxon>
    </lineage>
</organism>
<reference evidence="3 4" key="1">
    <citation type="submission" date="2021-03" db="EMBL/GenBank/DDBJ databases">
        <authorList>
            <person name="King G.J."/>
            <person name="Bancroft I."/>
            <person name="Baten A."/>
            <person name="Bloomfield J."/>
            <person name="Borpatragohain P."/>
            <person name="He Z."/>
            <person name="Irish N."/>
            <person name="Irwin J."/>
            <person name="Liu K."/>
            <person name="Mauleon R.P."/>
            <person name="Moore J."/>
            <person name="Morris R."/>
            <person name="Ostergaard L."/>
            <person name="Wang B."/>
            <person name="Wells R."/>
        </authorList>
    </citation>
    <scope>NUCLEOTIDE SEQUENCE [LARGE SCALE GENOMIC DNA]</scope>
    <source>
        <strain evidence="3">R-o-18</strain>
        <tissue evidence="3">Leaf</tissue>
    </source>
</reference>
<evidence type="ECO:0000313" key="3">
    <source>
        <dbReference type="EMBL" id="KAG5391102.1"/>
    </source>
</evidence>
<feature type="non-terminal residue" evidence="3">
    <location>
        <position position="65"/>
    </location>
</feature>
<evidence type="ECO:0000256" key="2">
    <source>
        <dbReference type="SAM" id="SignalP"/>
    </source>
</evidence>
<dbReference type="EMBL" id="JADBGQ010000007">
    <property type="protein sequence ID" value="KAG5391102.1"/>
    <property type="molecule type" value="Genomic_DNA"/>
</dbReference>
<proteinExistence type="predicted"/>
<protein>
    <submittedName>
        <fullName evidence="3">Uncharacterized protein</fullName>
    </submittedName>
</protein>
<keyword evidence="2" id="KW-0732">Signal</keyword>
<feature type="compositionally biased region" description="Basic and acidic residues" evidence="1">
    <location>
        <begin position="30"/>
        <end position="41"/>
    </location>
</feature>